<organism evidence="1 2">
    <name type="scientific">Anaeramoeba ignava</name>
    <name type="common">Anaerobic marine amoeba</name>
    <dbReference type="NCBI Taxonomy" id="1746090"/>
    <lineage>
        <taxon>Eukaryota</taxon>
        <taxon>Metamonada</taxon>
        <taxon>Anaeramoebidae</taxon>
        <taxon>Anaeramoeba</taxon>
    </lineage>
</organism>
<reference evidence="1" key="1">
    <citation type="submission" date="2022-10" db="EMBL/GenBank/DDBJ databases">
        <title>Novel sulphate-reducing endosymbionts in the free-living metamonad Anaeramoeba.</title>
        <authorList>
            <person name="Jerlstrom-Hultqvist J."/>
            <person name="Cepicka I."/>
            <person name="Gallot-Lavallee L."/>
            <person name="Salas-Leiva D."/>
            <person name="Curtis B.A."/>
            <person name="Zahonova K."/>
            <person name="Pipaliya S."/>
            <person name="Dacks J."/>
            <person name="Roger A.J."/>
        </authorList>
    </citation>
    <scope>NUCLEOTIDE SEQUENCE</scope>
    <source>
        <strain evidence="1">BMAN</strain>
    </source>
</reference>
<protein>
    <submittedName>
        <fullName evidence="1">Uncharacterized protein</fullName>
    </submittedName>
</protein>
<keyword evidence="2" id="KW-1185">Reference proteome</keyword>
<proteinExistence type="predicted"/>
<dbReference type="EMBL" id="JAPDFW010000088">
    <property type="protein sequence ID" value="KAJ5071422.1"/>
    <property type="molecule type" value="Genomic_DNA"/>
</dbReference>
<name>A0A9Q0LEL5_ANAIG</name>
<dbReference type="Proteomes" id="UP001149090">
    <property type="component" value="Unassembled WGS sequence"/>
</dbReference>
<dbReference type="AlphaFoldDB" id="A0A9Q0LEL5"/>
<accession>A0A9Q0LEL5</accession>
<comment type="caution">
    <text evidence="1">The sequence shown here is derived from an EMBL/GenBank/DDBJ whole genome shotgun (WGS) entry which is preliminary data.</text>
</comment>
<evidence type="ECO:0000313" key="1">
    <source>
        <dbReference type="EMBL" id="KAJ5071422.1"/>
    </source>
</evidence>
<sequence length="94" mass="11119">MEKEYEKMINENRKQPNQETIEKINKSEITTEEDNEEYINRENLYTIIQNTKGKSTGGIDKITTYKSTEKNKLSSKLKFSLSLNLKRSKERLKN</sequence>
<evidence type="ECO:0000313" key="2">
    <source>
        <dbReference type="Proteomes" id="UP001149090"/>
    </source>
</evidence>
<gene>
    <name evidence="1" type="ORF">M0811_10265</name>
</gene>